<sequence>MSDIQDPLSQLWQGQTAEQPDIQAITKKWRWTKVKQHLYVCLDVLSVVIPFVLIWQYMDELDIVTKRIVLAILLLSVPFVVYLTWLRRFSLGWSSESTEKYIQQLQKQLANNSKIAFITKHSIWPVLVLIGIQYFALFYYDIFPIEKLIHKAVISSCIVAVVFIAIWIWADKRQKRFDKELLELNNLLDGTITNHHK</sequence>
<keyword evidence="1" id="KW-1133">Transmembrane helix</keyword>
<protein>
    <submittedName>
        <fullName evidence="2">Uncharacterized protein</fullName>
    </submittedName>
</protein>
<keyword evidence="1" id="KW-0812">Transmembrane</keyword>
<organism evidence="2 3">
    <name type="scientific">Paraglaciecola psychrophila 170</name>
    <dbReference type="NCBI Taxonomy" id="1129794"/>
    <lineage>
        <taxon>Bacteria</taxon>
        <taxon>Pseudomonadati</taxon>
        <taxon>Pseudomonadota</taxon>
        <taxon>Gammaproteobacteria</taxon>
        <taxon>Alteromonadales</taxon>
        <taxon>Alteromonadaceae</taxon>
        <taxon>Paraglaciecola</taxon>
    </lineage>
</organism>
<evidence type="ECO:0000313" key="3">
    <source>
        <dbReference type="Proteomes" id="UP000011864"/>
    </source>
</evidence>
<proteinExistence type="predicted"/>
<dbReference type="HOGENOM" id="CLU_1329654_0_0_6"/>
<name>K7A816_9ALTE</name>
<feature type="transmembrane region" description="Helical" evidence="1">
    <location>
        <begin position="123"/>
        <end position="142"/>
    </location>
</feature>
<feature type="transmembrane region" description="Helical" evidence="1">
    <location>
        <begin position="148"/>
        <end position="170"/>
    </location>
</feature>
<reference evidence="2 3" key="1">
    <citation type="journal article" date="2013" name="Genome Announc.">
        <title>Complete Genome Sequence of Glaciecola psychrophila Strain 170T.</title>
        <authorList>
            <person name="Yin J."/>
            <person name="Chen J."/>
            <person name="Liu G."/>
            <person name="Yu Y."/>
            <person name="Song L."/>
            <person name="Wang X."/>
            <person name="Qu X."/>
        </authorList>
    </citation>
    <scope>NUCLEOTIDE SEQUENCE [LARGE SCALE GENOMIC DNA]</scope>
    <source>
        <strain evidence="2 3">170</strain>
    </source>
</reference>
<dbReference type="EMBL" id="CP003837">
    <property type="protein sequence ID" value="AGH47657.1"/>
    <property type="molecule type" value="Genomic_DNA"/>
</dbReference>
<feature type="transmembrane region" description="Helical" evidence="1">
    <location>
        <begin position="64"/>
        <end position="85"/>
    </location>
</feature>
<dbReference type="STRING" id="1129794.C427_5563"/>
<dbReference type="eggNOG" id="ENOG50338Q5">
    <property type="taxonomic scope" value="Bacteria"/>
</dbReference>
<accession>K7A816</accession>
<dbReference type="PATRIC" id="fig|1129794.4.peg.5539"/>
<dbReference type="OrthoDB" id="6387574at2"/>
<dbReference type="Proteomes" id="UP000011864">
    <property type="component" value="Chromosome"/>
</dbReference>
<dbReference type="AlphaFoldDB" id="K7A816"/>
<keyword evidence="1" id="KW-0472">Membrane</keyword>
<feature type="transmembrane region" description="Helical" evidence="1">
    <location>
        <begin position="37"/>
        <end position="58"/>
    </location>
</feature>
<evidence type="ECO:0000313" key="2">
    <source>
        <dbReference type="EMBL" id="AGH47657.1"/>
    </source>
</evidence>
<dbReference type="KEGG" id="gps:C427_5563"/>
<dbReference type="RefSeq" id="WP_007636712.1">
    <property type="nucleotide sequence ID" value="NC_020514.1"/>
</dbReference>
<evidence type="ECO:0000256" key="1">
    <source>
        <dbReference type="SAM" id="Phobius"/>
    </source>
</evidence>
<gene>
    <name evidence="2" type="ORF">C427_5563</name>
</gene>
<keyword evidence="3" id="KW-1185">Reference proteome</keyword>